<gene>
    <name evidence="1" type="ORF">LSAT_V11C700379490</name>
</gene>
<reference evidence="1 2" key="1">
    <citation type="journal article" date="2017" name="Nat. Commun.">
        <title>Genome assembly with in vitro proximity ligation data and whole-genome triplication in lettuce.</title>
        <authorList>
            <person name="Reyes-Chin-Wo S."/>
            <person name="Wang Z."/>
            <person name="Yang X."/>
            <person name="Kozik A."/>
            <person name="Arikit S."/>
            <person name="Song C."/>
            <person name="Xia L."/>
            <person name="Froenicke L."/>
            <person name="Lavelle D.O."/>
            <person name="Truco M.J."/>
            <person name="Xia R."/>
            <person name="Zhu S."/>
            <person name="Xu C."/>
            <person name="Xu H."/>
            <person name="Xu X."/>
            <person name="Cox K."/>
            <person name="Korf I."/>
            <person name="Meyers B.C."/>
            <person name="Michelmore R.W."/>
        </authorList>
    </citation>
    <scope>NUCLEOTIDE SEQUENCE [LARGE SCALE GENOMIC DNA]</scope>
    <source>
        <strain evidence="2">cv. Salinas</strain>
        <tissue evidence="1">Seedlings</tissue>
    </source>
</reference>
<comment type="caution">
    <text evidence="1">The sequence shown here is derived from an EMBL/GenBank/DDBJ whole genome shotgun (WGS) entry which is preliminary data.</text>
</comment>
<keyword evidence="2" id="KW-1185">Reference proteome</keyword>
<dbReference type="EMBL" id="NBSK02000007">
    <property type="protein sequence ID" value="KAJ0198507.1"/>
    <property type="molecule type" value="Genomic_DNA"/>
</dbReference>
<accession>A0A9R1V4Q5</accession>
<dbReference type="PANTHER" id="PTHR46234">
    <property type="entry name" value="ALPHA/BETA-HYDROLASES SUPERFAMILY PROTEIN"/>
    <property type="match status" value="1"/>
</dbReference>
<dbReference type="Gene3D" id="3.40.50.1820">
    <property type="entry name" value="alpha/beta hydrolase"/>
    <property type="match status" value="1"/>
</dbReference>
<organism evidence="1 2">
    <name type="scientific">Lactuca sativa</name>
    <name type="common">Garden lettuce</name>
    <dbReference type="NCBI Taxonomy" id="4236"/>
    <lineage>
        <taxon>Eukaryota</taxon>
        <taxon>Viridiplantae</taxon>
        <taxon>Streptophyta</taxon>
        <taxon>Embryophyta</taxon>
        <taxon>Tracheophyta</taxon>
        <taxon>Spermatophyta</taxon>
        <taxon>Magnoliopsida</taxon>
        <taxon>eudicotyledons</taxon>
        <taxon>Gunneridae</taxon>
        <taxon>Pentapetalae</taxon>
        <taxon>asterids</taxon>
        <taxon>campanulids</taxon>
        <taxon>Asterales</taxon>
        <taxon>Asteraceae</taxon>
        <taxon>Cichorioideae</taxon>
        <taxon>Cichorieae</taxon>
        <taxon>Lactucinae</taxon>
        <taxon>Lactuca</taxon>
    </lineage>
</organism>
<evidence type="ECO:0000313" key="2">
    <source>
        <dbReference type="Proteomes" id="UP000235145"/>
    </source>
</evidence>
<name>A0A9R1V4Q5_LACSA</name>
<evidence type="ECO:0008006" key="3">
    <source>
        <dbReference type="Google" id="ProtNLM"/>
    </source>
</evidence>
<evidence type="ECO:0000313" key="1">
    <source>
        <dbReference type="EMBL" id="KAJ0198507.1"/>
    </source>
</evidence>
<proteinExistence type="predicted"/>
<protein>
    <recommendedName>
        <fullName evidence="3">Phospholipase/carboxylesterase/thioesterase domain-containing protein</fullName>
    </recommendedName>
</protein>
<sequence length="84" mass="9199">MVCSRNLRRNALEFGRTFVVMPKGTHRATIVWLHGIGKKGFNIESMSEDACDDLEGLDASATHVANLLISEPDDAICKAGFVFC</sequence>
<dbReference type="Proteomes" id="UP000235145">
    <property type="component" value="Unassembled WGS sequence"/>
</dbReference>
<dbReference type="AlphaFoldDB" id="A0A9R1V4Q5"/>
<dbReference type="InterPro" id="IPR029058">
    <property type="entry name" value="AB_hydrolase_fold"/>
</dbReference>